<evidence type="ECO:0000259" key="2">
    <source>
        <dbReference type="SMART" id="SM00460"/>
    </source>
</evidence>
<dbReference type="Gene3D" id="3.10.620.30">
    <property type="match status" value="1"/>
</dbReference>
<dbReference type="EMBL" id="SPQU01000001">
    <property type="protein sequence ID" value="TFV42533.1"/>
    <property type="molecule type" value="Genomic_DNA"/>
</dbReference>
<gene>
    <name evidence="3" type="ORF">E4K66_00605</name>
</gene>
<keyword evidence="4" id="KW-1185">Reference proteome</keyword>
<evidence type="ECO:0000313" key="4">
    <source>
        <dbReference type="Proteomes" id="UP000298225"/>
    </source>
</evidence>
<dbReference type="SUPFAM" id="SSF54001">
    <property type="entry name" value="Cysteine proteinases"/>
    <property type="match status" value="1"/>
</dbReference>
<evidence type="ECO:0000256" key="1">
    <source>
        <dbReference type="SAM" id="MobiDB-lite"/>
    </source>
</evidence>
<comment type="caution">
    <text evidence="3">The sequence shown here is derived from an EMBL/GenBank/DDBJ whole genome shotgun (WGS) entry which is preliminary data.</text>
</comment>
<dbReference type="InterPro" id="IPR038765">
    <property type="entry name" value="Papain-like_cys_pep_sf"/>
</dbReference>
<protein>
    <submittedName>
        <fullName evidence="3">Transglutaminase domain-containing protein</fullName>
    </submittedName>
</protein>
<organism evidence="3 4">
    <name type="scientific">Bradyrhizobium frederickii</name>
    <dbReference type="NCBI Taxonomy" id="2560054"/>
    <lineage>
        <taxon>Bacteria</taxon>
        <taxon>Pseudomonadati</taxon>
        <taxon>Pseudomonadota</taxon>
        <taxon>Alphaproteobacteria</taxon>
        <taxon>Hyphomicrobiales</taxon>
        <taxon>Nitrobacteraceae</taxon>
        <taxon>Bradyrhizobium</taxon>
    </lineage>
</organism>
<dbReference type="AlphaFoldDB" id="A0A4Y9LKP9"/>
<reference evidence="3 4" key="1">
    <citation type="submission" date="2019-03" db="EMBL/GenBank/DDBJ databases">
        <title>Bradyrhizobium strains diversity isolated from Chamaecrista fasciculata.</title>
        <authorList>
            <person name="Urquiaga M.C.O."/>
            <person name="Hungria M."/>
            <person name="Delamuta J.R.M."/>
        </authorList>
    </citation>
    <scope>NUCLEOTIDE SEQUENCE [LARGE SCALE GENOMIC DNA]</scope>
    <source>
        <strain evidence="3 4">CNPSo 3424</strain>
    </source>
</reference>
<dbReference type="SMART" id="SM00460">
    <property type="entry name" value="TGc"/>
    <property type="match status" value="1"/>
</dbReference>
<accession>A0A4Y9LKP9</accession>
<dbReference type="OrthoDB" id="148799at2"/>
<sequence>MSDDVQHTRWSAPGAQRERLSELPSSPTTLADALANFLMAYGSAKARGVDVSPEAEEDRNLRSVARLLETAFFRDSRSLTVRRRAAGCLYGTCHDFALLAVSALRESGIPARLRVGFASYLRPGRWEDHWVCEHKASGQWAIFDAELNSRARTARGITFDGTNIPKSRWQSAAAIWQKIEAGEIDPAICGISFANLSGKWFVARSMLQDAAALAGIETLPWDNWGPALRFGATRQLTEEQTKDFDALAVTLNPPPITRAEAENVLTRFPWAKPTPVVVSFPSHHDRREIVLADT</sequence>
<proteinExistence type="predicted"/>
<dbReference type="RefSeq" id="WP_135167758.1">
    <property type="nucleotide sequence ID" value="NZ_SPQU01000001.1"/>
</dbReference>
<dbReference type="InterPro" id="IPR002931">
    <property type="entry name" value="Transglutaminase-like"/>
</dbReference>
<feature type="region of interest" description="Disordered" evidence="1">
    <location>
        <begin position="1"/>
        <end position="25"/>
    </location>
</feature>
<evidence type="ECO:0000313" key="3">
    <source>
        <dbReference type="EMBL" id="TFV42533.1"/>
    </source>
</evidence>
<dbReference type="Pfam" id="PF01841">
    <property type="entry name" value="Transglut_core"/>
    <property type="match status" value="1"/>
</dbReference>
<name>A0A4Y9LKP9_9BRAD</name>
<feature type="domain" description="Transglutaminase-like" evidence="2">
    <location>
        <begin position="85"/>
        <end position="147"/>
    </location>
</feature>
<dbReference type="Proteomes" id="UP000298225">
    <property type="component" value="Unassembled WGS sequence"/>
</dbReference>